<evidence type="ECO:0000313" key="3">
    <source>
        <dbReference type="EMBL" id="KAK4804160.1"/>
    </source>
</evidence>
<evidence type="ECO:0000256" key="2">
    <source>
        <dbReference type="SAM" id="Phobius"/>
    </source>
</evidence>
<keyword evidence="2" id="KW-0812">Transmembrane</keyword>
<accession>A0AAN7MY01</accession>
<dbReference type="Proteomes" id="UP001346149">
    <property type="component" value="Unassembled WGS sequence"/>
</dbReference>
<feature type="region of interest" description="Disordered" evidence="1">
    <location>
        <begin position="137"/>
        <end position="183"/>
    </location>
</feature>
<dbReference type="EMBL" id="JAXQNO010000001">
    <property type="protein sequence ID" value="KAK4804160.1"/>
    <property type="molecule type" value="Genomic_DNA"/>
</dbReference>
<comment type="caution">
    <text evidence="3">The sequence shown here is derived from an EMBL/GenBank/DDBJ whole genome shotgun (WGS) entry which is preliminary data.</text>
</comment>
<evidence type="ECO:0000256" key="1">
    <source>
        <dbReference type="SAM" id="MobiDB-lite"/>
    </source>
</evidence>
<keyword evidence="4" id="KW-1185">Reference proteome</keyword>
<dbReference type="AlphaFoldDB" id="A0AAN7MY01"/>
<gene>
    <name evidence="3" type="ORF">SAY86_003977</name>
</gene>
<feature type="transmembrane region" description="Helical" evidence="2">
    <location>
        <begin position="40"/>
        <end position="62"/>
    </location>
</feature>
<proteinExistence type="predicted"/>
<sequence>MNVPPPPPLPAVNSWIWRVDPTIRRSLVTEDRRQACSTPLCVAFVIVVGGLLLDVLLSMTFGVSAVPINVIIGVVIILGLGTSLRLMLDCYHEWSSRRPVPRLDTNVNITYLPPLLRYPECSQRWWIIVERDTPGGGAIEEKSGKDDTGGNSGGDDGEVHGGACEGAGECLPGRPLPEAGAVPNTQQTPLYYYAASTTLSHPFTLTPP</sequence>
<keyword evidence="2" id="KW-1133">Transmembrane helix</keyword>
<protein>
    <submittedName>
        <fullName evidence="3">Uncharacterized protein</fullName>
    </submittedName>
</protein>
<name>A0AAN7MY01_TRANT</name>
<reference evidence="3 4" key="1">
    <citation type="journal article" date="2023" name="Hortic Res">
        <title>Pangenome of water caltrop reveals structural variations and asymmetric subgenome divergence after allopolyploidization.</title>
        <authorList>
            <person name="Zhang X."/>
            <person name="Chen Y."/>
            <person name="Wang L."/>
            <person name="Yuan Y."/>
            <person name="Fang M."/>
            <person name="Shi L."/>
            <person name="Lu R."/>
            <person name="Comes H.P."/>
            <person name="Ma Y."/>
            <person name="Chen Y."/>
            <person name="Huang G."/>
            <person name="Zhou Y."/>
            <person name="Zheng Z."/>
            <person name="Qiu Y."/>
        </authorList>
    </citation>
    <scope>NUCLEOTIDE SEQUENCE [LARGE SCALE GENOMIC DNA]</scope>
    <source>
        <strain evidence="3">F231</strain>
    </source>
</reference>
<evidence type="ECO:0000313" key="4">
    <source>
        <dbReference type="Proteomes" id="UP001346149"/>
    </source>
</evidence>
<feature type="compositionally biased region" description="Basic and acidic residues" evidence="1">
    <location>
        <begin position="137"/>
        <end position="148"/>
    </location>
</feature>
<organism evidence="3 4">
    <name type="scientific">Trapa natans</name>
    <name type="common">Water chestnut</name>
    <dbReference type="NCBI Taxonomy" id="22666"/>
    <lineage>
        <taxon>Eukaryota</taxon>
        <taxon>Viridiplantae</taxon>
        <taxon>Streptophyta</taxon>
        <taxon>Embryophyta</taxon>
        <taxon>Tracheophyta</taxon>
        <taxon>Spermatophyta</taxon>
        <taxon>Magnoliopsida</taxon>
        <taxon>eudicotyledons</taxon>
        <taxon>Gunneridae</taxon>
        <taxon>Pentapetalae</taxon>
        <taxon>rosids</taxon>
        <taxon>malvids</taxon>
        <taxon>Myrtales</taxon>
        <taxon>Lythraceae</taxon>
        <taxon>Trapa</taxon>
    </lineage>
</organism>
<keyword evidence="2" id="KW-0472">Membrane</keyword>
<feature type="transmembrane region" description="Helical" evidence="2">
    <location>
        <begin position="68"/>
        <end position="88"/>
    </location>
</feature>